<keyword evidence="1" id="KW-0472">Membrane</keyword>
<evidence type="ECO:0000256" key="1">
    <source>
        <dbReference type="SAM" id="Phobius"/>
    </source>
</evidence>
<evidence type="ECO:0008006" key="5">
    <source>
        <dbReference type="Google" id="ProtNLM"/>
    </source>
</evidence>
<keyword evidence="4" id="KW-1185">Reference proteome</keyword>
<dbReference type="EMBL" id="JAXOVC010000001">
    <property type="protein sequence ID" value="KAK4506438.1"/>
    <property type="molecule type" value="Genomic_DNA"/>
</dbReference>
<dbReference type="Proteomes" id="UP001305779">
    <property type="component" value="Unassembled WGS sequence"/>
</dbReference>
<keyword evidence="1" id="KW-1133">Transmembrane helix</keyword>
<keyword evidence="2" id="KW-0732">Signal</keyword>
<dbReference type="Pfam" id="PF14269">
    <property type="entry name" value="Arylsulfotran_2"/>
    <property type="match status" value="1"/>
</dbReference>
<dbReference type="InterPro" id="IPR011047">
    <property type="entry name" value="Quinoprotein_ADH-like_sf"/>
</dbReference>
<feature type="chain" id="PRO_5046301298" description="Arylsulfotransferase" evidence="2">
    <location>
        <begin position="27"/>
        <end position="633"/>
    </location>
</feature>
<proteinExistence type="predicted"/>
<dbReference type="InterPro" id="IPR053143">
    <property type="entry name" value="Arylsulfate_ST"/>
</dbReference>
<gene>
    <name evidence="3" type="ORF">PRZ48_000170</name>
</gene>
<dbReference type="InterPro" id="IPR039535">
    <property type="entry name" value="ASST-like"/>
</dbReference>
<feature type="transmembrane region" description="Helical" evidence="1">
    <location>
        <begin position="597"/>
        <end position="618"/>
    </location>
</feature>
<name>A0ABR0F033_ZASCE</name>
<feature type="signal peptide" evidence="2">
    <location>
        <begin position="1"/>
        <end position="26"/>
    </location>
</feature>
<dbReference type="PANTHER" id="PTHR35340">
    <property type="entry name" value="PQQ ENZYME REPEAT PROTEIN-RELATED"/>
    <property type="match status" value="1"/>
</dbReference>
<protein>
    <recommendedName>
        <fullName evidence="5">Arylsulfotransferase</fullName>
    </recommendedName>
</protein>
<sequence>MRLRPSNPPSFLYFFIFFFLPIQAAGSDIIRGSSNSYPTHTFYSSKVKAPIIDFQTRSPACNDGGHYFITPRGWKVPSPGPMILDGDGNLIWTNHFSNKFGGQAYDLRVQKYKGEEFLTFWLGDDRVRGHGAGHYYMLNSSYDVVHKVGAANGRFADLHEFTITPEGTALLIIFEAAQADVRPVGRKFSDVWNQAAYDCLFQEVNIETGQAIFEWRASEHVNMTHAYNRIEGLDQGTREKPFDFIHLNSVDKDDSGNYLISGRNTHSIIYIDGKTGEVLWTLGGKGNDFKDLSSGHVLNMAWQHDARFVPAAAFPKAYSPTKKKGMTTRLMTIFDNAALDWNYEYGPAYSRGLLVEVTFPTAKKSKRTKRHRDLEVLTRVDDRLSEKDAAKVEEITGKDEAYTVRIVREYIHPKHVRSSTQGSVQVLPQGKKEDSTLFVGYGINAVMTEFASNGTVLCDMHFGSDESWETGNVQSYRAYKFPWVGRPRHPPSVVVRKDVAYVSWNGATEVREWLLQVSDRLDGEWTEVVKVAKTGFETAISLKTTEYQASGRYVRVLAIDDTGRICEHGESAAADRSFAGKIPGLGKLRVDNVRLSLLNFTIVGMASITVVAVFIRLLRRRRSSSRAKGAHVD</sequence>
<evidence type="ECO:0000313" key="4">
    <source>
        <dbReference type="Proteomes" id="UP001305779"/>
    </source>
</evidence>
<accession>A0ABR0F033</accession>
<evidence type="ECO:0000256" key="2">
    <source>
        <dbReference type="SAM" id="SignalP"/>
    </source>
</evidence>
<evidence type="ECO:0000313" key="3">
    <source>
        <dbReference type="EMBL" id="KAK4506438.1"/>
    </source>
</evidence>
<dbReference type="PANTHER" id="PTHR35340:SF5">
    <property type="entry name" value="ASST-DOMAIN-CONTAINING PROTEIN"/>
    <property type="match status" value="1"/>
</dbReference>
<keyword evidence="1" id="KW-0812">Transmembrane</keyword>
<comment type="caution">
    <text evidence="3">The sequence shown here is derived from an EMBL/GenBank/DDBJ whole genome shotgun (WGS) entry which is preliminary data.</text>
</comment>
<reference evidence="3 4" key="1">
    <citation type="journal article" date="2023" name="G3 (Bethesda)">
        <title>A chromosome-level genome assembly of Zasmidium syzygii isolated from banana leaves.</title>
        <authorList>
            <person name="van Westerhoven A.C."/>
            <person name="Mehrabi R."/>
            <person name="Talebi R."/>
            <person name="Steentjes M.B.F."/>
            <person name="Corcolon B."/>
            <person name="Chong P.A."/>
            <person name="Kema G.H.J."/>
            <person name="Seidl M.F."/>
        </authorList>
    </citation>
    <scope>NUCLEOTIDE SEQUENCE [LARGE SCALE GENOMIC DNA]</scope>
    <source>
        <strain evidence="3 4">P124</strain>
    </source>
</reference>
<organism evidence="3 4">
    <name type="scientific">Zasmidium cellare</name>
    <name type="common">Wine cellar mold</name>
    <name type="synonym">Racodium cellare</name>
    <dbReference type="NCBI Taxonomy" id="395010"/>
    <lineage>
        <taxon>Eukaryota</taxon>
        <taxon>Fungi</taxon>
        <taxon>Dikarya</taxon>
        <taxon>Ascomycota</taxon>
        <taxon>Pezizomycotina</taxon>
        <taxon>Dothideomycetes</taxon>
        <taxon>Dothideomycetidae</taxon>
        <taxon>Mycosphaerellales</taxon>
        <taxon>Mycosphaerellaceae</taxon>
        <taxon>Zasmidium</taxon>
    </lineage>
</organism>
<dbReference type="SUPFAM" id="SSF50998">
    <property type="entry name" value="Quinoprotein alcohol dehydrogenase-like"/>
    <property type="match status" value="1"/>
</dbReference>